<dbReference type="Gene3D" id="3.40.50.1110">
    <property type="entry name" value="SGNH hydrolase"/>
    <property type="match status" value="1"/>
</dbReference>
<comment type="caution">
    <text evidence="1">The sequence shown here is derived from an EMBL/GenBank/DDBJ whole genome shotgun (WGS) entry which is preliminary data.</text>
</comment>
<evidence type="ECO:0008006" key="3">
    <source>
        <dbReference type="Google" id="ProtNLM"/>
    </source>
</evidence>
<protein>
    <recommendedName>
        <fullName evidence="3">SGNH hydrolase-type esterase domain-containing protein</fullName>
    </recommendedName>
</protein>
<accession>A0ABD3NGG7</accession>
<gene>
    <name evidence="1" type="ORF">ACHAWO_007224</name>
</gene>
<dbReference type="PANTHER" id="PTHR14209">
    <property type="entry name" value="ISOAMYL ACETATE-HYDROLYZING ESTERASE 1"/>
    <property type="match status" value="1"/>
</dbReference>
<dbReference type="AlphaFoldDB" id="A0ABD3NGG7"/>
<dbReference type="Pfam" id="PF00657">
    <property type="entry name" value="Lipase_GDSL"/>
    <property type="match status" value="1"/>
</dbReference>
<reference evidence="1 2" key="1">
    <citation type="submission" date="2024-10" db="EMBL/GenBank/DDBJ databases">
        <title>Updated reference genomes for cyclostephanoid diatoms.</title>
        <authorList>
            <person name="Roberts W.R."/>
            <person name="Alverson A.J."/>
        </authorList>
    </citation>
    <scope>NUCLEOTIDE SEQUENCE [LARGE SCALE GENOMIC DNA]</scope>
    <source>
        <strain evidence="1 2">AJA010-31</strain>
    </source>
</reference>
<keyword evidence="2" id="KW-1185">Reference proteome</keyword>
<dbReference type="InterPro" id="IPR001087">
    <property type="entry name" value="GDSL"/>
</dbReference>
<dbReference type="SUPFAM" id="SSF52266">
    <property type="entry name" value="SGNH hydrolase"/>
    <property type="match status" value="1"/>
</dbReference>
<dbReference type="EMBL" id="JALLPJ020001169">
    <property type="protein sequence ID" value="KAL3775039.1"/>
    <property type="molecule type" value="Genomic_DNA"/>
</dbReference>
<name>A0ABD3NGG7_9STRA</name>
<proteinExistence type="predicted"/>
<evidence type="ECO:0000313" key="2">
    <source>
        <dbReference type="Proteomes" id="UP001530400"/>
    </source>
</evidence>
<dbReference type="InterPro" id="IPR045136">
    <property type="entry name" value="Iah1-like"/>
</dbReference>
<dbReference type="PANTHER" id="PTHR14209:SF19">
    <property type="entry name" value="ISOAMYL ACETATE-HYDROLYZING ESTERASE 1 HOMOLOG"/>
    <property type="match status" value="1"/>
</dbReference>
<dbReference type="Proteomes" id="UP001530400">
    <property type="component" value="Unassembled WGS sequence"/>
</dbReference>
<sequence>MNPPQITIPPLPPNLYLHHTTLLPRPKLILIGDSITEQGSLHANGWVTSLSIRYNRRLDVLNRGMNGYNSNWGKRALKLILEDVCGSVNTIQSTTVDTTQSTATADTYSNKYPRCTFLIGYGANDSCLPTGSCHRHHVPIDDYSDNLRDMIQMIQSYHCQDAAAATDETPTKTTSKVAIGLITPPPVDTSIQFSSRDNAITKLYAEAVMLIGQEMNVPVVDLWNGMQKPVRFGSRGDGACIMAHDSLFDKDGNNSTDIFDRKHSNNDECTNTEYGIRWKQEYLSDGLHLTPMGNYRMFELVVEMLEKEMGLTVENVPRQYPDHSLVDAEFPDRSFVQGT</sequence>
<evidence type="ECO:0000313" key="1">
    <source>
        <dbReference type="EMBL" id="KAL3775039.1"/>
    </source>
</evidence>
<organism evidence="1 2">
    <name type="scientific">Cyclotella atomus</name>
    <dbReference type="NCBI Taxonomy" id="382360"/>
    <lineage>
        <taxon>Eukaryota</taxon>
        <taxon>Sar</taxon>
        <taxon>Stramenopiles</taxon>
        <taxon>Ochrophyta</taxon>
        <taxon>Bacillariophyta</taxon>
        <taxon>Coscinodiscophyceae</taxon>
        <taxon>Thalassiosirophycidae</taxon>
        <taxon>Stephanodiscales</taxon>
        <taxon>Stephanodiscaceae</taxon>
        <taxon>Cyclotella</taxon>
    </lineage>
</organism>
<dbReference type="InterPro" id="IPR036514">
    <property type="entry name" value="SGNH_hydro_sf"/>
</dbReference>